<sequence>MSTRGTSSYALTALRTILAKTYLFIISVMFLLANDCQNTNVVKLFAKINLKSTHPKQYAYYSSGIGTRPRSLHIFSRIEHVISDKFDMAVAWNLEEIVKDAYSWLARMYKEGDQIYLFGFSRGAYQVRVLAGMIHEVGLIRTLTEKQLGTAYGHYEAIRSGKPKTRQIAREFKNTFSWKDLRVHFVGVW</sequence>
<dbReference type="InterPro" id="IPR029058">
    <property type="entry name" value="AB_hydrolase_fold"/>
</dbReference>
<keyword evidence="4" id="KW-1185">Reference proteome</keyword>
<evidence type="ECO:0000313" key="3">
    <source>
        <dbReference type="EMBL" id="KAG6375697.1"/>
    </source>
</evidence>
<feature type="transmembrane region" description="Helical" evidence="1">
    <location>
        <begin position="12"/>
        <end position="33"/>
    </location>
</feature>
<comment type="caution">
    <text evidence="3">The sequence shown here is derived from an EMBL/GenBank/DDBJ whole genome shotgun (WGS) entry which is preliminary data.</text>
</comment>
<dbReference type="PANTHER" id="PTHR33840:SF1">
    <property type="entry name" value="TLE1 PHOSPHOLIPASE DOMAIN-CONTAINING PROTEIN"/>
    <property type="match status" value="1"/>
</dbReference>
<keyword evidence="1" id="KW-1133">Transmembrane helix</keyword>
<accession>A0A8I2YRX2</accession>
<dbReference type="SUPFAM" id="SSF53474">
    <property type="entry name" value="alpha/beta-Hydrolases"/>
    <property type="match status" value="1"/>
</dbReference>
<protein>
    <recommendedName>
        <fullName evidence="2">T6SS Phospholipase effector Tle1-like catalytic domain-containing protein</fullName>
    </recommendedName>
</protein>
<evidence type="ECO:0000259" key="2">
    <source>
        <dbReference type="Pfam" id="PF09994"/>
    </source>
</evidence>
<keyword evidence="1" id="KW-0472">Membrane</keyword>
<name>A0A8I2YRX2_9AGAM</name>
<reference evidence="3" key="1">
    <citation type="submission" date="2021-03" db="EMBL/GenBank/DDBJ databases">
        <title>Evolutionary innovations through gain and loss of genes in the ectomycorrhizal Boletales.</title>
        <authorList>
            <person name="Wu G."/>
            <person name="Miyauchi S."/>
            <person name="Morin E."/>
            <person name="Yang Z.-L."/>
            <person name="Xu J."/>
            <person name="Martin F.M."/>
        </authorList>
    </citation>
    <scope>NUCLEOTIDE SEQUENCE</scope>
    <source>
        <strain evidence="3">BR01</strain>
    </source>
</reference>
<dbReference type="EMBL" id="JAGFBS010000014">
    <property type="protein sequence ID" value="KAG6375697.1"/>
    <property type="molecule type" value="Genomic_DNA"/>
</dbReference>
<proteinExistence type="predicted"/>
<dbReference type="Proteomes" id="UP000683000">
    <property type="component" value="Unassembled WGS sequence"/>
</dbReference>
<dbReference type="Pfam" id="PF09994">
    <property type="entry name" value="T6SS_Tle1-like_cat"/>
    <property type="match status" value="1"/>
</dbReference>
<evidence type="ECO:0000313" key="4">
    <source>
        <dbReference type="Proteomes" id="UP000683000"/>
    </source>
</evidence>
<organism evidence="3 4">
    <name type="scientific">Boletus reticuloceps</name>
    <dbReference type="NCBI Taxonomy" id="495285"/>
    <lineage>
        <taxon>Eukaryota</taxon>
        <taxon>Fungi</taxon>
        <taxon>Dikarya</taxon>
        <taxon>Basidiomycota</taxon>
        <taxon>Agaricomycotina</taxon>
        <taxon>Agaricomycetes</taxon>
        <taxon>Agaricomycetidae</taxon>
        <taxon>Boletales</taxon>
        <taxon>Boletineae</taxon>
        <taxon>Boletaceae</taxon>
        <taxon>Boletoideae</taxon>
        <taxon>Boletus</taxon>
    </lineage>
</organism>
<evidence type="ECO:0000256" key="1">
    <source>
        <dbReference type="SAM" id="Phobius"/>
    </source>
</evidence>
<dbReference type="AlphaFoldDB" id="A0A8I2YRX2"/>
<dbReference type="InterPro" id="IPR018712">
    <property type="entry name" value="Tle1-like_cat"/>
</dbReference>
<gene>
    <name evidence="3" type="ORF">JVT61DRAFT_3272</name>
</gene>
<keyword evidence="1" id="KW-0812">Transmembrane</keyword>
<feature type="domain" description="T6SS Phospholipase effector Tle1-like catalytic" evidence="2">
    <location>
        <begin position="37"/>
        <end position="189"/>
    </location>
</feature>
<dbReference type="OrthoDB" id="538223at2759"/>
<dbReference type="PANTHER" id="PTHR33840">
    <property type="match status" value="1"/>
</dbReference>